<dbReference type="GO" id="GO:0016746">
    <property type="term" value="F:acyltransferase activity"/>
    <property type="evidence" value="ECO:0007669"/>
    <property type="project" value="UniProtKB-KW"/>
</dbReference>
<gene>
    <name evidence="2" type="ORF">SH580_10550</name>
</gene>
<reference evidence="2 3" key="1">
    <citation type="submission" date="2023-11" db="EMBL/GenBank/DDBJ databases">
        <title>Coraliomargarita sp. nov., isolated from marine algae.</title>
        <authorList>
            <person name="Lee J.K."/>
            <person name="Baek J.H."/>
            <person name="Kim J.M."/>
            <person name="Choi D.G."/>
            <person name="Jeon C.O."/>
        </authorList>
    </citation>
    <scope>NUCLEOTIDE SEQUENCE [LARGE SCALE GENOMIC DNA]</scope>
    <source>
        <strain evidence="2 3">J2-16</strain>
    </source>
</reference>
<sequence length="218" mass="24707">MSDTHQSPAELKWHERLLLAVLALLMRLWGRTLRFHWGADVQAFIDADPEPSVVIFWHNRLFAAPLFYVRYFRQRRLATLISASKDGAWPAVFVKQLGMHPVRGSRYKRGPQAVRDLIAAQRNGHDVALTPDGSRGPLYDMKSGAVTIALKTGAPIVLLSFNYSGAWRLKSWDRFYVPYPFSRIEVRMDDVGPCSGLSEDPKEASALLKPRMDAITRD</sequence>
<keyword evidence="3" id="KW-1185">Reference proteome</keyword>
<dbReference type="EMBL" id="CP138858">
    <property type="protein sequence ID" value="WPJ98138.1"/>
    <property type="molecule type" value="Genomic_DNA"/>
</dbReference>
<dbReference type="Pfam" id="PF04028">
    <property type="entry name" value="DUF374"/>
    <property type="match status" value="1"/>
</dbReference>
<keyword evidence="2" id="KW-0808">Transferase</keyword>
<dbReference type="Proteomes" id="UP001324993">
    <property type="component" value="Chromosome"/>
</dbReference>
<dbReference type="SUPFAM" id="SSF69593">
    <property type="entry name" value="Glycerol-3-phosphate (1)-acyltransferase"/>
    <property type="match status" value="1"/>
</dbReference>
<dbReference type="CDD" id="cd07983">
    <property type="entry name" value="LPLAT_DUF374-like"/>
    <property type="match status" value="1"/>
</dbReference>
<protein>
    <submittedName>
        <fullName evidence="2">Lysophospholipid acyltransferase family protein</fullName>
    </submittedName>
</protein>
<evidence type="ECO:0000313" key="3">
    <source>
        <dbReference type="Proteomes" id="UP001324993"/>
    </source>
</evidence>
<evidence type="ECO:0000259" key="1">
    <source>
        <dbReference type="Pfam" id="PF04028"/>
    </source>
</evidence>
<accession>A0ABZ0RSU8</accession>
<proteinExistence type="predicted"/>
<feature type="domain" description="DUF374" evidence="1">
    <location>
        <begin position="71"/>
        <end position="137"/>
    </location>
</feature>
<keyword evidence="2" id="KW-0012">Acyltransferase</keyword>
<dbReference type="RefSeq" id="WP_319834941.1">
    <property type="nucleotide sequence ID" value="NZ_CP138858.1"/>
</dbReference>
<evidence type="ECO:0000313" key="2">
    <source>
        <dbReference type="EMBL" id="WPJ98138.1"/>
    </source>
</evidence>
<dbReference type="InterPro" id="IPR007172">
    <property type="entry name" value="DUF374"/>
</dbReference>
<organism evidence="2 3">
    <name type="scientific">Coraliomargarita algicola</name>
    <dbReference type="NCBI Taxonomy" id="3092156"/>
    <lineage>
        <taxon>Bacteria</taxon>
        <taxon>Pseudomonadati</taxon>
        <taxon>Verrucomicrobiota</taxon>
        <taxon>Opitutia</taxon>
        <taxon>Puniceicoccales</taxon>
        <taxon>Coraliomargaritaceae</taxon>
        <taxon>Coraliomargarita</taxon>
    </lineage>
</organism>
<name>A0ABZ0RSU8_9BACT</name>